<dbReference type="Proteomes" id="UP001652627">
    <property type="component" value="Unplaced"/>
</dbReference>
<dbReference type="InterPro" id="IPR036770">
    <property type="entry name" value="Ankyrin_rpt-contain_sf"/>
</dbReference>
<sequence length="381" mass="40998">MAQLIAFTRARDETDCWKDGHLQKRPAAPEQPGGLAGDEARRFYESLLAGEDGAGPSEPPQASSEPPPTSSEPPPTSSEPPPTSSEPPLASSEPPPTSSEPPQASSEPPPASSEPPPPRRKPPAAPPGPTDTRRGNALLKAAQDGDLRTLRRLLEKEGCDVNYRDGFAWTALMCAARAGRVAAVRYLLRRGAARVGVREAGGRDAAGLAEDAGHRGLARLLREWQPEPREAPRPAPAERRFCSVCGTYYTEESAAQHERSTAHLFSRGDPAPPARYHIPETNVGFRLLVKGGWDGRAGLGPAGDGRRFPVQTLLKRDHQGLGCPSALRPRVTHFEARDAAAVAEPPKPRAERAGAAGKRQAQRREAAARAWERDLRAYMGR</sequence>
<dbReference type="InterPro" id="IPR002110">
    <property type="entry name" value="Ankyrin_rpt"/>
</dbReference>
<evidence type="ECO:0000313" key="4">
    <source>
        <dbReference type="RefSeq" id="XP_067172988.1"/>
    </source>
</evidence>
<evidence type="ECO:0000313" key="3">
    <source>
        <dbReference type="Proteomes" id="UP001652627"/>
    </source>
</evidence>
<reference evidence="4" key="1">
    <citation type="submission" date="2025-08" db="UniProtKB">
        <authorList>
            <consortium name="RefSeq"/>
        </authorList>
    </citation>
    <scope>IDENTIFICATION</scope>
    <source>
        <tissue evidence="4">Blood</tissue>
    </source>
</reference>
<dbReference type="PANTHER" id="PTHR20923:SF1">
    <property type="entry name" value="G PATCH DOMAIN AND ANKYRIN REPEAT-CONTAINING PROTEIN 1"/>
    <property type="match status" value="1"/>
</dbReference>
<dbReference type="PROSITE" id="PS50174">
    <property type="entry name" value="G_PATCH"/>
    <property type="match status" value="1"/>
</dbReference>
<evidence type="ECO:0000256" key="1">
    <source>
        <dbReference type="SAM" id="MobiDB-lite"/>
    </source>
</evidence>
<dbReference type="SMART" id="SM00443">
    <property type="entry name" value="G_patch"/>
    <property type="match status" value="1"/>
</dbReference>
<gene>
    <name evidence="4" type="primary">GPANK1</name>
</gene>
<protein>
    <submittedName>
        <fullName evidence="4">G patch domain and ankyrin repeat-containing protein 1</fullName>
    </submittedName>
</protein>
<feature type="region of interest" description="Disordered" evidence="1">
    <location>
        <begin position="18"/>
        <end position="143"/>
    </location>
</feature>
<accession>A0ABM4G709</accession>
<dbReference type="GeneID" id="136995867"/>
<dbReference type="PANTHER" id="PTHR20923">
    <property type="entry name" value="BAT4 PROTEIN-RELATED"/>
    <property type="match status" value="1"/>
</dbReference>
<feature type="compositionally biased region" description="Pro residues" evidence="1">
    <location>
        <begin position="107"/>
        <end position="116"/>
    </location>
</feature>
<dbReference type="Pfam" id="PF01585">
    <property type="entry name" value="G-patch"/>
    <property type="match status" value="1"/>
</dbReference>
<feature type="region of interest" description="Disordered" evidence="1">
    <location>
        <begin position="338"/>
        <end position="368"/>
    </location>
</feature>
<dbReference type="Gene3D" id="1.25.40.20">
    <property type="entry name" value="Ankyrin repeat-containing domain"/>
    <property type="match status" value="1"/>
</dbReference>
<dbReference type="Pfam" id="PF12796">
    <property type="entry name" value="Ank_2"/>
    <property type="match status" value="1"/>
</dbReference>
<dbReference type="SMART" id="SM00248">
    <property type="entry name" value="ANK"/>
    <property type="match status" value="2"/>
</dbReference>
<organism evidence="3 4">
    <name type="scientific">Apteryx mantelli</name>
    <name type="common">North Island brown kiwi</name>
    <dbReference type="NCBI Taxonomy" id="2696672"/>
    <lineage>
        <taxon>Eukaryota</taxon>
        <taxon>Metazoa</taxon>
        <taxon>Chordata</taxon>
        <taxon>Craniata</taxon>
        <taxon>Vertebrata</taxon>
        <taxon>Euteleostomi</taxon>
        <taxon>Archelosauria</taxon>
        <taxon>Archosauria</taxon>
        <taxon>Dinosauria</taxon>
        <taxon>Saurischia</taxon>
        <taxon>Theropoda</taxon>
        <taxon>Coelurosauria</taxon>
        <taxon>Aves</taxon>
        <taxon>Palaeognathae</taxon>
        <taxon>Apterygiformes</taxon>
        <taxon>Apterygidae</taxon>
        <taxon>Apteryx</taxon>
    </lineage>
</organism>
<dbReference type="RefSeq" id="XP_067172988.1">
    <property type="nucleotide sequence ID" value="XM_067316887.1"/>
</dbReference>
<dbReference type="InterPro" id="IPR039146">
    <property type="entry name" value="GPANK1"/>
</dbReference>
<dbReference type="SUPFAM" id="SSF48403">
    <property type="entry name" value="Ankyrin repeat"/>
    <property type="match status" value="1"/>
</dbReference>
<keyword evidence="3" id="KW-1185">Reference proteome</keyword>
<feature type="compositionally biased region" description="Pro residues" evidence="1">
    <location>
        <begin position="65"/>
        <end position="85"/>
    </location>
</feature>
<name>A0ABM4G709_9AVES</name>
<feature type="domain" description="G-patch" evidence="2">
    <location>
        <begin position="280"/>
        <end position="326"/>
    </location>
</feature>
<proteinExistence type="predicted"/>
<evidence type="ECO:0000259" key="2">
    <source>
        <dbReference type="PROSITE" id="PS50174"/>
    </source>
</evidence>
<dbReference type="InterPro" id="IPR000467">
    <property type="entry name" value="G_patch_dom"/>
</dbReference>